<dbReference type="EMBL" id="JADBJN010000002">
    <property type="protein sequence ID" value="KAG5674351.1"/>
    <property type="molecule type" value="Genomic_DNA"/>
</dbReference>
<evidence type="ECO:0000259" key="5">
    <source>
        <dbReference type="Pfam" id="PF05970"/>
    </source>
</evidence>
<reference evidence="8" key="1">
    <citation type="submission" date="2021-03" db="EMBL/GenBank/DDBJ databases">
        <title>Chromosome level genome of the anhydrobiotic midge Polypedilum vanderplanki.</title>
        <authorList>
            <person name="Yoshida Y."/>
            <person name="Kikawada T."/>
            <person name="Gusev O."/>
        </authorList>
    </citation>
    <scope>NUCLEOTIDE SEQUENCE</scope>
    <source>
        <strain evidence="8">NIAS01</strain>
        <tissue evidence="8">Whole body or cell culture</tissue>
    </source>
</reference>
<comment type="similarity">
    <text evidence="1">Belongs to the helicase family.</text>
</comment>
<dbReference type="PANTHER" id="PTHR47642:SF5">
    <property type="entry name" value="ATP-DEPENDENT DNA HELICASE"/>
    <property type="match status" value="1"/>
</dbReference>
<keyword evidence="1" id="KW-0378">Hydrolase</keyword>
<dbReference type="InterPro" id="IPR051055">
    <property type="entry name" value="PIF1_helicase"/>
</dbReference>
<dbReference type="Gene3D" id="3.40.50.300">
    <property type="entry name" value="P-loop containing nucleotide triphosphate hydrolases"/>
    <property type="match status" value="1"/>
</dbReference>
<feature type="domain" description="DNA helicase Pif1-like DEAD-box helicase" evidence="5">
    <location>
        <begin position="1257"/>
        <end position="1444"/>
    </location>
</feature>
<dbReference type="OrthoDB" id="10063525at2759"/>
<dbReference type="Pfam" id="PF05970">
    <property type="entry name" value="PIF1"/>
    <property type="match status" value="1"/>
</dbReference>
<feature type="coiled-coil region" evidence="2">
    <location>
        <begin position="1117"/>
        <end position="1172"/>
    </location>
</feature>
<feature type="compositionally biased region" description="Acidic residues" evidence="3">
    <location>
        <begin position="1043"/>
        <end position="1063"/>
    </location>
</feature>
<keyword evidence="1" id="KW-0234">DNA repair</keyword>
<dbReference type="GO" id="GO:0005524">
    <property type="term" value="F:ATP binding"/>
    <property type="evidence" value="ECO:0007669"/>
    <property type="project" value="UniProtKB-KW"/>
</dbReference>
<dbReference type="InterPro" id="IPR027417">
    <property type="entry name" value="P-loop_NTPase"/>
</dbReference>
<keyword evidence="1" id="KW-0067">ATP-binding</keyword>
<dbReference type="SUPFAM" id="SSF52540">
    <property type="entry name" value="P-loop containing nucleoside triphosphate hydrolases"/>
    <property type="match status" value="2"/>
</dbReference>
<comment type="catalytic activity">
    <reaction evidence="1">
        <text>ATP + H2O = ADP + phosphate + H(+)</text>
        <dbReference type="Rhea" id="RHEA:13065"/>
        <dbReference type="ChEBI" id="CHEBI:15377"/>
        <dbReference type="ChEBI" id="CHEBI:15378"/>
        <dbReference type="ChEBI" id="CHEBI:30616"/>
        <dbReference type="ChEBI" id="CHEBI:43474"/>
        <dbReference type="ChEBI" id="CHEBI:456216"/>
        <dbReference type="EC" id="5.6.2.3"/>
    </reaction>
</comment>
<dbReference type="SUPFAM" id="SSF56219">
    <property type="entry name" value="DNase I-like"/>
    <property type="match status" value="1"/>
</dbReference>
<evidence type="ECO:0000259" key="7">
    <source>
        <dbReference type="Pfam" id="PF20209"/>
    </source>
</evidence>
<evidence type="ECO:0000313" key="8">
    <source>
        <dbReference type="EMBL" id="KAG5674351.1"/>
    </source>
</evidence>
<name>A0A9J6BWT2_POLVA</name>
<comment type="caution">
    <text evidence="8">The sequence shown here is derived from an EMBL/GenBank/DDBJ whole genome shotgun (WGS) entry which is preliminary data.</text>
</comment>
<keyword evidence="1" id="KW-0233">DNA recombination</keyword>
<comment type="cofactor">
    <cofactor evidence="1">
        <name>Mg(2+)</name>
        <dbReference type="ChEBI" id="CHEBI:18420"/>
    </cofactor>
</comment>
<dbReference type="GO" id="GO:0000723">
    <property type="term" value="P:telomere maintenance"/>
    <property type="evidence" value="ECO:0007669"/>
    <property type="project" value="InterPro"/>
</dbReference>
<gene>
    <name evidence="8" type="ORF">PVAND_004326</name>
</gene>
<sequence length="1949" mass="225024">MTRKRKALTVQAAQKKKKKENTERRADPESYANELAQKNLNRREQRLDSDYLAQERNRDNSTRQARRSDPETASLERSRDNSVRRTRRSDHEYLSKESERDKLAQQERREDPEYSARQLSRDNSMRRTRRSDHEYLSKESERDKLAQQERRVDPEYSARQLSRDNSMRRIRRSDPEYLSKESERDKLAQQERREDPNYSAQQLLRDNATRQLRRQIRDSYDKAWETFKANIKDGPFHRCYSCDKLLFKTQTITTTRDKLKKNAKITDEYLAMLILPELINDAEYTFCTTCMDSYIRKVLFPRFNINHSNLRFPDVPDIVKNLSPLAERCVAARILFMKLIQVGYEKQLKIISGVVNVPIDVRKTVESIPQPPEESGIIEVSLMRRMEYRNAYLKERIRPAEVWEAARLLCETPLYKQENITLNCAMEPNTIEPDVNDEATNQAQTPAQNQATNESELTDRHLPEETMLDSTDAIRFAPGEGETPIPMFMDPYCEELAFPTIWFGHPRAKPPAGVRLSFRDYINSEIRRFDRRACRPDHLLFLYKKAQIESLSKQMNIVLRKSANNKNITVGQVTNKEFRDRAINNDSAYKFMTALTGSPAYFEAQKKKVLAMVRQNGGFTFFITFSAAETHWPKLLVILKKTVDKVDISEDIAKQMTFEEKARLISSDPVTCAQYFYYRLKEVWKLMDSENGPFIKYIISSKYCRIEFQHRGSPHAHQFFDLKNAPKFDPADSESFIRVTEFVDQIVTTCSDDPEVADVIYVQRHKCTSTCRKGRKGKERCRFNAPFLPIKQTTILEPIDDSDKLNKAKLEQLKDITKRLHETLEKNSANIRSFDELLEILDCTYDDYILAARLTLKMRKLFVKREPKDCRINPYNKKLLLAMRSNMDIQFVLDIYSCVSYVVDYVNKADKGLSRLLRQCVEDHKRGNSNVKTILTALTKIVYNSSETPAQEAAWVLSRLPMCMATNVVEFINSGPKATRQCMLKSNAELERLARENPDSTDIYKKGPIDRYADRPDELENMCLADFIAKFNYSAKGSKATDDNDDEANDNEELEVNDDDDSAEQANLKKEYKLKNNSGSIKLRRRPKIIRYVRYSLHEDEINYYRELCMLYVPWRNEDAEIENQNCEKKFKENEELIKTNYDKYHAIQLDLEHLEEIARQIQLDRNAEDNEEAENAASAELVDPDFQNVYDFEDNIVPNAAVEMGLEAPGVDATVTKYQVPNLIRDNEYFELCDSLNTLQRDFLMHLISEFKQPSHLPVYYFISGGAGVGKSRLINAIYQSIMRIYRSEPGPVDSNEILLVAYTGMAAHNIGGITAHSAFNLTANKGSTDVGMSSDKANTMACQLQRLKLIIIDEISMLSAEYMNQISSNLKQVFRSQQEFAGRSVIVVGDFYQLRPIGGSFAFKPRNSNLRDSLTVLCDNPQWRLFKLFELTEIMRQKDDHRFAQALSRLAIGRTTPEDNAMFVSRSYPNENSLPLEARTILRLIAHNKDVDEFNTLRARQLVNGGAQKYTFNAVDSFVGNYTQSQKNKARHELESLDKKLTQNLPRQLDLVIGLRYMVSTNIDVSDGLFNGASGFLRFVEISNRKINVVYIEFDDKTIGARARSSRFGIMRANKINEQWTPISATKKAFFVCRGGTVQVCREQFPLLMAEAITVHKSQGRSEPKIVVDVRNFDRQKYYVAASRATSLNGLHILGQFKPPKEIEPNNEVHVEMLRLRENPLIPKFQSLRNVPENAIQIVSHNVQSIRKHVTTVVADRVFASSHIIALQETWAVDNESYNLPDFEEISRNQFIGRPKGYGTINFCKLDIEPRISDRIEIENGNANDHIELSAFKIDKQLAIINVYNNPAHNIEQLKATLIEIKEYIDESEDVLLIGDFNYNLARGNQLETFLNREFGMALLSPCEATTNAGTTIDGAFGRVTNYNVECFIYESYTSHHKPIVIRIYKI</sequence>
<dbReference type="Pfam" id="PF03372">
    <property type="entry name" value="Exo_endo_phos"/>
    <property type="match status" value="1"/>
</dbReference>
<evidence type="ECO:0000259" key="4">
    <source>
        <dbReference type="Pfam" id="PF03372"/>
    </source>
</evidence>
<dbReference type="GO" id="GO:0006310">
    <property type="term" value="P:DNA recombination"/>
    <property type="evidence" value="ECO:0007669"/>
    <property type="project" value="UniProtKB-KW"/>
</dbReference>
<accession>A0A9J6BWT2</accession>
<evidence type="ECO:0000256" key="3">
    <source>
        <dbReference type="SAM" id="MobiDB-lite"/>
    </source>
</evidence>
<evidence type="ECO:0000259" key="6">
    <source>
        <dbReference type="Pfam" id="PF14214"/>
    </source>
</evidence>
<dbReference type="InterPro" id="IPR005135">
    <property type="entry name" value="Endo/exonuclease/phosphatase"/>
</dbReference>
<keyword evidence="1" id="KW-0547">Nucleotide-binding</keyword>
<feature type="domain" description="DUF6570" evidence="7">
    <location>
        <begin position="305"/>
        <end position="422"/>
    </location>
</feature>
<dbReference type="GO" id="GO:0006281">
    <property type="term" value="P:DNA repair"/>
    <property type="evidence" value="ECO:0007669"/>
    <property type="project" value="UniProtKB-KW"/>
</dbReference>
<dbReference type="InterPro" id="IPR025476">
    <property type="entry name" value="Helitron_helicase-like"/>
</dbReference>
<feature type="region of interest" description="Disordered" evidence="3">
    <location>
        <begin position="1038"/>
        <end position="1068"/>
    </location>
</feature>
<proteinExistence type="inferred from homology"/>
<feature type="region of interest" description="Disordered" evidence="3">
    <location>
        <begin position="1"/>
        <end position="206"/>
    </location>
</feature>
<dbReference type="Proteomes" id="UP001107558">
    <property type="component" value="Chromosome 2"/>
</dbReference>
<feature type="domain" description="Helitron helicase-like" evidence="6">
    <location>
        <begin position="555"/>
        <end position="718"/>
    </location>
</feature>
<protein>
    <recommendedName>
        <fullName evidence="1">ATP-dependent DNA helicase</fullName>
        <ecNumber evidence="1">5.6.2.3</ecNumber>
    </recommendedName>
</protein>
<organism evidence="8 9">
    <name type="scientific">Polypedilum vanderplanki</name>
    <name type="common">Sleeping chironomid midge</name>
    <dbReference type="NCBI Taxonomy" id="319348"/>
    <lineage>
        <taxon>Eukaryota</taxon>
        <taxon>Metazoa</taxon>
        <taxon>Ecdysozoa</taxon>
        <taxon>Arthropoda</taxon>
        <taxon>Hexapoda</taxon>
        <taxon>Insecta</taxon>
        <taxon>Pterygota</taxon>
        <taxon>Neoptera</taxon>
        <taxon>Endopterygota</taxon>
        <taxon>Diptera</taxon>
        <taxon>Nematocera</taxon>
        <taxon>Chironomoidea</taxon>
        <taxon>Chironomidae</taxon>
        <taxon>Chironominae</taxon>
        <taxon>Polypedilum</taxon>
        <taxon>Polypedilum</taxon>
    </lineage>
</organism>
<feature type="compositionally biased region" description="Basic and acidic residues" evidence="3">
    <location>
        <begin position="41"/>
        <end position="196"/>
    </location>
</feature>
<dbReference type="Pfam" id="PF20209">
    <property type="entry name" value="DUF6570"/>
    <property type="match status" value="1"/>
</dbReference>
<keyword evidence="2" id="KW-0175">Coiled coil</keyword>
<dbReference type="InterPro" id="IPR036691">
    <property type="entry name" value="Endo/exonu/phosph_ase_sf"/>
</dbReference>
<dbReference type="InterPro" id="IPR046700">
    <property type="entry name" value="DUF6570"/>
</dbReference>
<dbReference type="InterPro" id="IPR010285">
    <property type="entry name" value="DNA_helicase_pif1-like_DEAD"/>
</dbReference>
<dbReference type="GO" id="GO:0016787">
    <property type="term" value="F:hydrolase activity"/>
    <property type="evidence" value="ECO:0007669"/>
    <property type="project" value="UniProtKB-KW"/>
</dbReference>
<keyword evidence="1" id="KW-0227">DNA damage</keyword>
<feature type="domain" description="Endonuclease/exonuclease/phosphatase" evidence="4">
    <location>
        <begin position="1742"/>
        <end position="1882"/>
    </location>
</feature>
<dbReference type="EC" id="5.6.2.3" evidence="1"/>
<dbReference type="GO" id="GO:0043139">
    <property type="term" value="F:5'-3' DNA helicase activity"/>
    <property type="evidence" value="ECO:0007669"/>
    <property type="project" value="UniProtKB-EC"/>
</dbReference>
<dbReference type="Pfam" id="PF14214">
    <property type="entry name" value="Helitron_like_N"/>
    <property type="match status" value="1"/>
</dbReference>
<evidence type="ECO:0000313" key="9">
    <source>
        <dbReference type="Proteomes" id="UP001107558"/>
    </source>
</evidence>
<keyword evidence="9" id="KW-1185">Reference proteome</keyword>
<keyword evidence="1" id="KW-0347">Helicase</keyword>
<evidence type="ECO:0000256" key="2">
    <source>
        <dbReference type="SAM" id="Coils"/>
    </source>
</evidence>
<dbReference type="CDD" id="cd18809">
    <property type="entry name" value="SF1_C_RecD"/>
    <property type="match status" value="1"/>
</dbReference>
<dbReference type="PANTHER" id="PTHR47642">
    <property type="entry name" value="ATP-DEPENDENT DNA HELICASE"/>
    <property type="match status" value="1"/>
</dbReference>
<dbReference type="Gene3D" id="3.60.10.10">
    <property type="entry name" value="Endonuclease/exonuclease/phosphatase"/>
    <property type="match status" value="1"/>
</dbReference>
<evidence type="ECO:0000256" key="1">
    <source>
        <dbReference type="RuleBase" id="RU363044"/>
    </source>
</evidence>